<dbReference type="GO" id="GO:0005886">
    <property type="term" value="C:plasma membrane"/>
    <property type="evidence" value="ECO:0007669"/>
    <property type="project" value="UniProtKB-SubCell"/>
</dbReference>
<protein>
    <submittedName>
        <fullName evidence="9">Exosortase B</fullName>
    </submittedName>
</protein>
<evidence type="ECO:0000256" key="5">
    <source>
        <dbReference type="ARBA" id="ARBA00022801"/>
    </source>
</evidence>
<dbReference type="GO" id="GO:0006508">
    <property type="term" value="P:proteolysis"/>
    <property type="evidence" value="ECO:0007669"/>
    <property type="project" value="UniProtKB-KW"/>
</dbReference>
<dbReference type="InterPro" id="IPR019127">
    <property type="entry name" value="Exosortase"/>
</dbReference>
<organism evidence="9 10">
    <name type="scientific">Candidatus Desulfobacillus denitrificans</name>
    <dbReference type="NCBI Taxonomy" id="2608985"/>
    <lineage>
        <taxon>Bacteria</taxon>
        <taxon>Pseudomonadati</taxon>
        <taxon>Pseudomonadota</taxon>
        <taxon>Betaproteobacteria</taxon>
        <taxon>Candidatus Desulfobacillus</taxon>
    </lineage>
</organism>
<evidence type="ECO:0000256" key="8">
    <source>
        <dbReference type="SAM" id="Phobius"/>
    </source>
</evidence>
<keyword evidence="6 8" id="KW-1133">Transmembrane helix</keyword>
<feature type="transmembrane region" description="Helical" evidence="8">
    <location>
        <begin position="216"/>
        <end position="244"/>
    </location>
</feature>
<keyword evidence="4 8" id="KW-0812">Transmembrane</keyword>
<keyword evidence="3" id="KW-0645">Protease</keyword>
<gene>
    <name evidence="9" type="ORF">DSYM_24270</name>
</gene>
<keyword evidence="2" id="KW-1003">Cell membrane</keyword>
<feature type="transmembrane region" description="Helical" evidence="8">
    <location>
        <begin position="43"/>
        <end position="60"/>
    </location>
</feature>
<dbReference type="Proteomes" id="UP000662914">
    <property type="component" value="Chromosome"/>
</dbReference>
<dbReference type="InterPro" id="IPR017544">
    <property type="entry name" value="Exosortase-2"/>
</dbReference>
<feature type="transmembrane region" description="Helical" evidence="8">
    <location>
        <begin position="179"/>
        <end position="204"/>
    </location>
</feature>
<evidence type="ECO:0000256" key="2">
    <source>
        <dbReference type="ARBA" id="ARBA00022475"/>
    </source>
</evidence>
<dbReference type="EMBL" id="AP021857">
    <property type="protein sequence ID" value="BBO21728.1"/>
    <property type="molecule type" value="Genomic_DNA"/>
</dbReference>
<dbReference type="NCBIfam" id="TIGR04178">
    <property type="entry name" value="exo_archaeo"/>
    <property type="match status" value="1"/>
</dbReference>
<feature type="transmembrane region" description="Helical" evidence="8">
    <location>
        <begin position="256"/>
        <end position="280"/>
    </location>
</feature>
<keyword evidence="7 8" id="KW-0472">Membrane</keyword>
<keyword evidence="5" id="KW-0378">Hydrolase</keyword>
<dbReference type="NCBIfam" id="TIGR02602">
    <property type="entry name" value="8TM_EpsH"/>
    <property type="match status" value="1"/>
</dbReference>
<name>A0A809R4V0_9PROT</name>
<reference evidence="9" key="1">
    <citation type="journal article" name="DNA Res.">
        <title>The physiological potential of anammox bacteria as revealed by their core genome structure.</title>
        <authorList>
            <person name="Okubo T."/>
            <person name="Toyoda A."/>
            <person name="Fukuhara K."/>
            <person name="Uchiyama I."/>
            <person name="Harigaya Y."/>
            <person name="Kuroiwa M."/>
            <person name="Suzuki T."/>
            <person name="Murakami Y."/>
            <person name="Suwa Y."/>
            <person name="Takami H."/>
        </authorList>
    </citation>
    <scope>NUCLEOTIDE SEQUENCE</scope>
    <source>
        <strain evidence="9">317325-3</strain>
    </source>
</reference>
<dbReference type="GO" id="GO:0008233">
    <property type="term" value="F:peptidase activity"/>
    <property type="evidence" value="ECO:0007669"/>
    <property type="project" value="UniProtKB-KW"/>
</dbReference>
<dbReference type="KEGG" id="ddz:DSYM_24270"/>
<evidence type="ECO:0000313" key="10">
    <source>
        <dbReference type="Proteomes" id="UP000662914"/>
    </source>
</evidence>
<accession>A0A809R4V0</accession>
<dbReference type="NCBIfam" id="TIGR03113">
    <property type="entry name" value="exosort_XrtB"/>
    <property type="match status" value="1"/>
</dbReference>
<evidence type="ECO:0000313" key="9">
    <source>
        <dbReference type="EMBL" id="BBO21728.1"/>
    </source>
</evidence>
<feature type="transmembrane region" description="Helical" evidence="8">
    <location>
        <begin position="72"/>
        <end position="89"/>
    </location>
</feature>
<evidence type="ECO:0000256" key="1">
    <source>
        <dbReference type="ARBA" id="ARBA00004651"/>
    </source>
</evidence>
<feature type="transmembrane region" description="Helical" evidence="8">
    <location>
        <begin position="95"/>
        <end position="113"/>
    </location>
</feature>
<evidence type="ECO:0000256" key="6">
    <source>
        <dbReference type="ARBA" id="ARBA00022989"/>
    </source>
</evidence>
<comment type="subcellular location">
    <subcellularLocation>
        <location evidence="1">Cell membrane</location>
        <topology evidence="1">Multi-pass membrane protein</topology>
    </subcellularLocation>
</comment>
<dbReference type="InterPro" id="IPR013426">
    <property type="entry name" value="EpsH-like"/>
</dbReference>
<evidence type="ECO:0000256" key="4">
    <source>
        <dbReference type="ARBA" id="ARBA00022692"/>
    </source>
</evidence>
<proteinExistence type="predicted"/>
<feature type="transmembrane region" description="Helical" evidence="8">
    <location>
        <begin position="122"/>
        <end position="141"/>
    </location>
</feature>
<feature type="transmembrane region" description="Helical" evidence="8">
    <location>
        <begin position="12"/>
        <end position="31"/>
    </location>
</feature>
<dbReference type="InterPro" id="IPR026392">
    <property type="entry name" value="Exo/Archaeosortase_dom"/>
</dbReference>
<dbReference type="Pfam" id="PF09721">
    <property type="entry name" value="Exosortase_EpsH"/>
    <property type="match status" value="1"/>
</dbReference>
<dbReference type="AlphaFoldDB" id="A0A809R4V0"/>
<evidence type="ECO:0000256" key="7">
    <source>
        <dbReference type="ARBA" id="ARBA00023136"/>
    </source>
</evidence>
<evidence type="ECO:0000256" key="3">
    <source>
        <dbReference type="ARBA" id="ARBA00022670"/>
    </source>
</evidence>
<sequence>MTALAETRARRGIEWVPVFFGLAAMYVPTFVDLAMGLWRSDEQMHGPIILAVCLYLFWSLRHTVQDAPVAPRRAVAWPLFVFGLLFYILGRSQDIILFELGSLIWILPALLLMQRGTAALKACWFPIFFLVFMIPLPGPIVDMLTLPMKTFVSWATEHILYAAGYPISRNGVILYLGQYQLLVADACAGLHTLFSLEALGLFYLHLTRHESWGRNTLLAILIIPISLTANTIRVMTLSLITYHFGDEAGQGFLHGFAGMVLFLTALVLIMALDGLIQYVITRRQKARQIKVSLPRTAT</sequence>